<name>A0A0A9E3T2_ARUDO</name>
<reference evidence="2" key="1">
    <citation type="submission" date="2014-09" db="EMBL/GenBank/DDBJ databases">
        <authorList>
            <person name="Magalhaes I.L.F."/>
            <person name="Oliveira U."/>
            <person name="Santos F.R."/>
            <person name="Vidigal T.H.D.A."/>
            <person name="Brescovit A.D."/>
            <person name="Santos A.J."/>
        </authorList>
    </citation>
    <scope>NUCLEOTIDE SEQUENCE</scope>
    <source>
        <tissue evidence="2">Shoot tissue taken approximately 20 cm above the soil surface</tissue>
    </source>
</reference>
<sequence>MGGRGGSSWCSGCGAQRQRPAWDPMPVTRLVSRC</sequence>
<evidence type="ECO:0000313" key="2">
    <source>
        <dbReference type="EMBL" id="JAD90607.1"/>
    </source>
</evidence>
<evidence type="ECO:0000256" key="1">
    <source>
        <dbReference type="SAM" id="MobiDB-lite"/>
    </source>
</evidence>
<feature type="region of interest" description="Disordered" evidence="1">
    <location>
        <begin position="1"/>
        <end position="34"/>
    </location>
</feature>
<dbReference type="EMBL" id="GBRH01207288">
    <property type="protein sequence ID" value="JAD90607.1"/>
    <property type="molecule type" value="Transcribed_RNA"/>
</dbReference>
<protein>
    <submittedName>
        <fullName evidence="2">Uncharacterized protein</fullName>
    </submittedName>
</protein>
<proteinExistence type="predicted"/>
<dbReference type="AlphaFoldDB" id="A0A0A9E3T2"/>
<organism evidence="2">
    <name type="scientific">Arundo donax</name>
    <name type="common">Giant reed</name>
    <name type="synonym">Donax arundinaceus</name>
    <dbReference type="NCBI Taxonomy" id="35708"/>
    <lineage>
        <taxon>Eukaryota</taxon>
        <taxon>Viridiplantae</taxon>
        <taxon>Streptophyta</taxon>
        <taxon>Embryophyta</taxon>
        <taxon>Tracheophyta</taxon>
        <taxon>Spermatophyta</taxon>
        <taxon>Magnoliopsida</taxon>
        <taxon>Liliopsida</taxon>
        <taxon>Poales</taxon>
        <taxon>Poaceae</taxon>
        <taxon>PACMAD clade</taxon>
        <taxon>Arundinoideae</taxon>
        <taxon>Arundineae</taxon>
        <taxon>Arundo</taxon>
    </lineage>
</organism>
<reference evidence="2" key="2">
    <citation type="journal article" date="2015" name="Data Brief">
        <title>Shoot transcriptome of the giant reed, Arundo donax.</title>
        <authorList>
            <person name="Barrero R.A."/>
            <person name="Guerrero F.D."/>
            <person name="Moolhuijzen P."/>
            <person name="Goolsby J.A."/>
            <person name="Tidwell J."/>
            <person name="Bellgard S.E."/>
            <person name="Bellgard M.I."/>
        </authorList>
    </citation>
    <scope>NUCLEOTIDE SEQUENCE</scope>
    <source>
        <tissue evidence="2">Shoot tissue taken approximately 20 cm above the soil surface</tissue>
    </source>
</reference>
<accession>A0A0A9E3T2</accession>